<evidence type="ECO:0000256" key="4">
    <source>
        <dbReference type="ARBA" id="ARBA00023172"/>
    </source>
</evidence>
<dbReference type="Gene3D" id="3.30.160.390">
    <property type="entry name" value="Integrase, DNA-binding domain"/>
    <property type="match status" value="1"/>
</dbReference>
<evidence type="ECO:0000256" key="3">
    <source>
        <dbReference type="ARBA" id="ARBA00023125"/>
    </source>
</evidence>
<keyword evidence="4" id="KW-0233">DNA recombination</keyword>
<dbReference type="InterPro" id="IPR050808">
    <property type="entry name" value="Phage_Integrase"/>
</dbReference>
<sequence length="415" mass="47455">MARKITPLTDSKIRSSKPKEKDYVLSDGNGLQLKIRVGRSKAWNFNYYHPVTKKRINIGLGAYPDVSLAEAREAASQVRKLVANGIDPKELREQERAEQAAVTEHTFFNIASMWFEQKKPSITEDYATDIWRSFELHIFPQLQTVPVSQIAAPQVIGILRPLEAKGSLETVKRLSQRINEVMTYAVNHGLLQANPLIGIKEVFQKPQKKNTPAIKPNELPELLNRVLFANVRPRTKELIKFQLHTMTRPSEAAEAQWEEINFHDRVWLIPAERMKKRKEHRIPLTNQVLALLERMRMDSGNRKYIFPADRNPNKPMNEQTANAALKRMGMKGRTTAHGLRSLASTTLNEQGFNADLIEAALSHVDGNEIRRAYNRTDYLEQRRPMMQWWSEHIEAAMIGAVTLTGNRGLKVVENA</sequence>
<dbReference type="EMBL" id="CP118711">
    <property type="protein sequence ID" value="WGK85891.1"/>
    <property type="molecule type" value="Genomic_DNA"/>
</dbReference>
<dbReference type="Pfam" id="PF00589">
    <property type="entry name" value="Phage_integrase"/>
    <property type="match status" value="1"/>
</dbReference>
<dbReference type="InterPro" id="IPR011010">
    <property type="entry name" value="DNA_brk_join_enz"/>
</dbReference>
<name>A0ABD7YM12_9VIBR</name>
<dbReference type="InterPro" id="IPR025166">
    <property type="entry name" value="Integrase_DNA_bind_dom"/>
</dbReference>
<dbReference type="GO" id="GO:0015074">
    <property type="term" value="P:DNA integration"/>
    <property type="evidence" value="ECO:0007669"/>
    <property type="project" value="UniProtKB-KW"/>
</dbReference>
<dbReference type="SUPFAM" id="SSF56349">
    <property type="entry name" value="DNA breaking-rejoining enzymes"/>
    <property type="match status" value="1"/>
</dbReference>
<dbReference type="CDD" id="cd00801">
    <property type="entry name" value="INT_P4_C"/>
    <property type="match status" value="1"/>
</dbReference>
<evidence type="ECO:0000256" key="1">
    <source>
        <dbReference type="ARBA" id="ARBA00008857"/>
    </source>
</evidence>
<dbReference type="AlphaFoldDB" id="A0ABD7YM12"/>
<dbReference type="Gene3D" id="1.10.443.10">
    <property type="entry name" value="Intergrase catalytic core"/>
    <property type="match status" value="1"/>
</dbReference>
<evidence type="ECO:0000256" key="2">
    <source>
        <dbReference type="ARBA" id="ARBA00022908"/>
    </source>
</evidence>
<feature type="compositionally biased region" description="Basic and acidic residues" evidence="5">
    <location>
        <begin position="11"/>
        <end position="21"/>
    </location>
</feature>
<dbReference type="InterPro" id="IPR053876">
    <property type="entry name" value="Phage_int_M"/>
</dbReference>
<dbReference type="Gene3D" id="1.10.150.130">
    <property type="match status" value="1"/>
</dbReference>
<evidence type="ECO:0000256" key="5">
    <source>
        <dbReference type="SAM" id="MobiDB-lite"/>
    </source>
</evidence>
<evidence type="ECO:0000259" key="6">
    <source>
        <dbReference type="PROSITE" id="PS51898"/>
    </source>
</evidence>
<comment type="similarity">
    <text evidence="1">Belongs to the 'phage' integrase family.</text>
</comment>
<feature type="domain" description="Tyr recombinase" evidence="6">
    <location>
        <begin position="209"/>
        <end position="386"/>
    </location>
</feature>
<keyword evidence="3" id="KW-0238">DNA-binding</keyword>
<feature type="region of interest" description="Disordered" evidence="5">
    <location>
        <begin position="1"/>
        <end position="21"/>
    </location>
</feature>
<gene>
    <name evidence="7" type="ORF">PYE67_03440</name>
</gene>
<keyword evidence="2" id="KW-0229">DNA integration</keyword>
<dbReference type="InterPro" id="IPR038488">
    <property type="entry name" value="Integrase_DNA-bd_sf"/>
</dbReference>
<dbReference type="Pfam" id="PF22022">
    <property type="entry name" value="Phage_int_M"/>
    <property type="match status" value="1"/>
</dbReference>
<dbReference type="GO" id="GO:0003677">
    <property type="term" value="F:DNA binding"/>
    <property type="evidence" value="ECO:0007669"/>
    <property type="project" value="UniProtKB-KW"/>
</dbReference>
<dbReference type="RefSeq" id="WP_261926531.1">
    <property type="nucleotide sequence ID" value="NZ_CALYLG010000110.1"/>
</dbReference>
<dbReference type="Pfam" id="PF13356">
    <property type="entry name" value="Arm-DNA-bind_3"/>
    <property type="match status" value="1"/>
</dbReference>
<dbReference type="PANTHER" id="PTHR30629">
    <property type="entry name" value="PROPHAGE INTEGRASE"/>
    <property type="match status" value="1"/>
</dbReference>
<dbReference type="GO" id="GO:0006310">
    <property type="term" value="P:DNA recombination"/>
    <property type="evidence" value="ECO:0007669"/>
    <property type="project" value="UniProtKB-KW"/>
</dbReference>
<proteinExistence type="inferred from homology"/>
<dbReference type="PANTHER" id="PTHR30629:SF6">
    <property type="entry name" value="PROPHAGE INTEGRASE INTA-RELATED"/>
    <property type="match status" value="1"/>
</dbReference>
<dbReference type="InterPro" id="IPR010998">
    <property type="entry name" value="Integrase_recombinase_N"/>
</dbReference>
<protein>
    <submittedName>
        <fullName evidence="7">Integrase domain-containing protein</fullName>
    </submittedName>
</protein>
<dbReference type="InterPro" id="IPR002104">
    <property type="entry name" value="Integrase_catalytic"/>
</dbReference>
<evidence type="ECO:0000313" key="7">
    <source>
        <dbReference type="EMBL" id="WGK85891.1"/>
    </source>
</evidence>
<dbReference type="PROSITE" id="PS51898">
    <property type="entry name" value="TYR_RECOMBINASE"/>
    <property type="match status" value="1"/>
</dbReference>
<dbReference type="Proteomes" id="UP001241226">
    <property type="component" value="Chromosome 1"/>
</dbReference>
<evidence type="ECO:0000313" key="8">
    <source>
        <dbReference type="Proteomes" id="UP001241226"/>
    </source>
</evidence>
<organism evidence="7 8">
    <name type="scientific">Vibrio aestuarianus</name>
    <dbReference type="NCBI Taxonomy" id="28171"/>
    <lineage>
        <taxon>Bacteria</taxon>
        <taxon>Pseudomonadati</taxon>
        <taxon>Pseudomonadota</taxon>
        <taxon>Gammaproteobacteria</taxon>
        <taxon>Vibrionales</taxon>
        <taxon>Vibrionaceae</taxon>
        <taxon>Vibrio</taxon>
    </lineage>
</organism>
<accession>A0ABD7YM12</accession>
<dbReference type="NCBIfam" id="NF007246">
    <property type="entry name" value="PRK09692.1"/>
    <property type="match status" value="1"/>
</dbReference>
<reference evidence="7 8" key="1">
    <citation type="submission" date="2022-02" db="EMBL/GenBank/DDBJ databases">
        <title>Emergence and expansion in Europe of a Vibrio aestuarianus clonal complex pathogenic for oysters.</title>
        <authorList>
            <person name="Mesnil A."/>
            <person name="Travers M.-A."/>
        </authorList>
    </citation>
    <scope>NUCLEOTIDE SEQUENCE [LARGE SCALE GENOMIC DNA]</scope>
    <source>
        <strain evidence="7 8">U17</strain>
    </source>
</reference>
<dbReference type="InterPro" id="IPR013762">
    <property type="entry name" value="Integrase-like_cat_sf"/>
</dbReference>